<dbReference type="Pfam" id="PF00582">
    <property type="entry name" value="Usp"/>
    <property type="match status" value="1"/>
</dbReference>
<dbReference type="SUPFAM" id="SSF52402">
    <property type="entry name" value="Adenine nucleotide alpha hydrolases-like"/>
    <property type="match status" value="1"/>
</dbReference>
<dbReference type="RefSeq" id="WP_128777726.1">
    <property type="nucleotide sequence ID" value="NZ_RYFI01000010.1"/>
</dbReference>
<dbReference type="PRINTS" id="PR01438">
    <property type="entry name" value="UNVRSLSTRESS"/>
</dbReference>
<comment type="similarity">
    <text evidence="1">Belongs to the universal stress protein A family.</text>
</comment>
<comment type="caution">
    <text evidence="3">The sequence shown here is derived from an EMBL/GenBank/DDBJ whole genome shotgun (WGS) entry which is preliminary data.</text>
</comment>
<dbReference type="Gene3D" id="3.40.50.620">
    <property type="entry name" value="HUPs"/>
    <property type="match status" value="1"/>
</dbReference>
<sequence>MSTSTSIEGQISLKGAQATGSLGNKLYSRILVPIDGSPLSGEAISHAVGLAHATGATIYFVTVTEPYEPTSSYAVTVYRSFEEHSRQMKKHVQSVMSPAAAVATAAEVPTKQLHLEDAEPFRAIIRAAEDNDCQLIVMASHGRRGISALVMGSQTVKVLTHSSIPVLVCRAK</sequence>
<dbReference type="InterPro" id="IPR006016">
    <property type="entry name" value="UspA"/>
</dbReference>
<dbReference type="CDD" id="cd00293">
    <property type="entry name" value="USP-like"/>
    <property type="match status" value="1"/>
</dbReference>
<dbReference type="PIRSF" id="PIRSF006276">
    <property type="entry name" value="UspA"/>
    <property type="match status" value="1"/>
</dbReference>
<accession>A0A4Q0MII8</accession>
<evidence type="ECO:0000259" key="2">
    <source>
        <dbReference type="Pfam" id="PF00582"/>
    </source>
</evidence>
<dbReference type="OrthoDB" id="5564966at2"/>
<feature type="domain" description="UspA" evidence="2">
    <location>
        <begin position="27"/>
        <end position="170"/>
    </location>
</feature>
<dbReference type="InterPro" id="IPR006015">
    <property type="entry name" value="Universal_stress_UspA"/>
</dbReference>
<dbReference type="PANTHER" id="PTHR46268:SF15">
    <property type="entry name" value="UNIVERSAL STRESS PROTEIN HP_0031"/>
    <property type="match status" value="1"/>
</dbReference>
<organism evidence="3 4">
    <name type="scientific">Hansschlegelia zhihuaiae</name>
    <dbReference type="NCBI Taxonomy" id="405005"/>
    <lineage>
        <taxon>Bacteria</taxon>
        <taxon>Pseudomonadati</taxon>
        <taxon>Pseudomonadota</taxon>
        <taxon>Alphaproteobacteria</taxon>
        <taxon>Hyphomicrobiales</taxon>
        <taxon>Methylopilaceae</taxon>
        <taxon>Hansschlegelia</taxon>
    </lineage>
</organism>
<proteinExistence type="inferred from homology"/>
<dbReference type="PANTHER" id="PTHR46268">
    <property type="entry name" value="STRESS RESPONSE PROTEIN NHAX"/>
    <property type="match status" value="1"/>
</dbReference>
<evidence type="ECO:0000313" key="3">
    <source>
        <dbReference type="EMBL" id="RXF73195.1"/>
    </source>
</evidence>
<gene>
    <name evidence="3" type="ORF">EK403_11990</name>
</gene>
<name>A0A4Q0MII8_9HYPH</name>
<dbReference type="AlphaFoldDB" id="A0A4Q0MII8"/>
<protein>
    <submittedName>
        <fullName evidence="3">Universal stress protein</fullName>
    </submittedName>
</protein>
<evidence type="ECO:0000313" key="4">
    <source>
        <dbReference type="Proteomes" id="UP000289708"/>
    </source>
</evidence>
<reference evidence="3 4" key="1">
    <citation type="submission" date="2018-12" db="EMBL/GenBank/DDBJ databases">
        <title>bacterium Hansschlegelia zhihuaiae S113.</title>
        <authorList>
            <person name="He J."/>
        </authorList>
    </citation>
    <scope>NUCLEOTIDE SEQUENCE [LARGE SCALE GENOMIC DNA]</scope>
    <source>
        <strain evidence="3 4">S 113</strain>
    </source>
</reference>
<evidence type="ECO:0000256" key="1">
    <source>
        <dbReference type="ARBA" id="ARBA00008791"/>
    </source>
</evidence>
<dbReference type="Proteomes" id="UP000289708">
    <property type="component" value="Unassembled WGS sequence"/>
</dbReference>
<dbReference type="EMBL" id="RYFI01000010">
    <property type="protein sequence ID" value="RXF73195.1"/>
    <property type="molecule type" value="Genomic_DNA"/>
</dbReference>
<keyword evidence="4" id="KW-1185">Reference proteome</keyword>
<dbReference type="InterPro" id="IPR014729">
    <property type="entry name" value="Rossmann-like_a/b/a_fold"/>
</dbReference>